<gene>
    <name evidence="2" type="ORF">PRUB_a4639</name>
    <name evidence="3" type="ORF">PRUB_a4642</name>
    <name evidence="4" type="ORF">PRUB_a4647</name>
</gene>
<evidence type="ECO:0000313" key="5">
    <source>
        <dbReference type="Proteomes" id="UP000016480"/>
    </source>
</evidence>
<proteinExistence type="predicted"/>
<accession>A0A8T0CBW3</accession>
<dbReference type="EMBL" id="AHCD03000030">
    <property type="protein sequence ID" value="KAF7787541.1"/>
    <property type="molecule type" value="Genomic_DNA"/>
</dbReference>
<keyword evidence="1" id="KW-0812">Transmembrane</keyword>
<name>A0A8T0CBW3_9GAMM</name>
<evidence type="ECO:0000313" key="4">
    <source>
        <dbReference type="EMBL" id="KAF7787541.1"/>
    </source>
</evidence>
<keyword evidence="1" id="KW-0472">Membrane</keyword>
<evidence type="ECO:0000313" key="3">
    <source>
        <dbReference type="EMBL" id="KAF7787537.1"/>
    </source>
</evidence>
<reference evidence="4 5" key="1">
    <citation type="journal article" date="2012" name="J. Bacteriol.">
        <title>Genome sequence of the cycloprodigiosin-producing bacterial strain Pseudoalteromonas rubra ATCC 29570(T).</title>
        <authorList>
            <person name="Xie B.B."/>
            <person name="Shu Y.L."/>
            <person name="Qin Q.L."/>
            <person name="Rong J.C."/>
            <person name="Zhang X.Y."/>
            <person name="Chen X.L."/>
            <person name="Zhou B.C."/>
            <person name="Zhang Y.Z."/>
        </authorList>
    </citation>
    <scope>NUCLEOTIDE SEQUENCE [LARGE SCALE GENOMIC DNA]</scope>
    <source>
        <strain evidence="4 5">DSM 6842</strain>
    </source>
</reference>
<dbReference type="EMBL" id="AHCD03000030">
    <property type="protein sequence ID" value="KAF7787534.1"/>
    <property type="molecule type" value="Genomic_DNA"/>
</dbReference>
<dbReference type="Proteomes" id="UP000016480">
    <property type="component" value="Unassembled WGS sequence"/>
</dbReference>
<reference evidence="4" key="2">
    <citation type="submission" date="2015-06" db="EMBL/GenBank/DDBJ databases">
        <title>Genome sequence of Pseudoalteromonas rubra.</title>
        <authorList>
            <person name="Xie B.-B."/>
            <person name="Rong J.-C."/>
            <person name="Qin Q.-L."/>
            <person name="Zhang Y.-Z."/>
        </authorList>
    </citation>
    <scope>NUCLEOTIDE SEQUENCE</scope>
    <source>
        <strain evidence="4">DSM 6842</strain>
    </source>
</reference>
<organism evidence="4 5">
    <name type="scientific">Pseudoalteromonas rubra</name>
    <dbReference type="NCBI Taxonomy" id="43658"/>
    <lineage>
        <taxon>Bacteria</taxon>
        <taxon>Pseudomonadati</taxon>
        <taxon>Pseudomonadota</taxon>
        <taxon>Gammaproteobacteria</taxon>
        <taxon>Alteromonadales</taxon>
        <taxon>Pseudoalteromonadaceae</taxon>
        <taxon>Pseudoalteromonas</taxon>
    </lineage>
</organism>
<evidence type="ECO:0000256" key="1">
    <source>
        <dbReference type="SAM" id="Phobius"/>
    </source>
</evidence>
<protein>
    <submittedName>
        <fullName evidence="4">Uncharacterized protein</fullName>
    </submittedName>
</protein>
<sequence length="55" mass="6847">MWVLFFIHFYEYVIVDFFVLFLVIYRFDFNFPEFVLGNYSDKLILLFWGLFVSCI</sequence>
<dbReference type="AlphaFoldDB" id="A0A8T0CBW3"/>
<keyword evidence="1" id="KW-1133">Transmembrane helix</keyword>
<evidence type="ECO:0000313" key="2">
    <source>
        <dbReference type="EMBL" id="KAF7787534.1"/>
    </source>
</evidence>
<comment type="caution">
    <text evidence="4">The sequence shown here is derived from an EMBL/GenBank/DDBJ whole genome shotgun (WGS) entry which is preliminary data.</text>
</comment>
<dbReference type="EMBL" id="AHCD03000030">
    <property type="protein sequence ID" value="KAF7787537.1"/>
    <property type="molecule type" value="Genomic_DNA"/>
</dbReference>
<feature type="transmembrane region" description="Helical" evidence="1">
    <location>
        <begin position="6"/>
        <end position="25"/>
    </location>
</feature>